<comment type="caution">
    <text evidence="1">The sequence shown here is derived from an EMBL/GenBank/DDBJ whole genome shotgun (WGS) entry which is preliminary data.</text>
</comment>
<proteinExistence type="predicted"/>
<dbReference type="Proteomes" id="UP001152888">
    <property type="component" value="Unassembled WGS sequence"/>
</dbReference>
<evidence type="ECO:0000313" key="2">
    <source>
        <dbReference type="Proteomes" id="UP001152888"/>
    </source>
</evidence>
<name>A0A9P0KVU3_ACAOB</name>
<organism evidence="1 2">
    <name type="scientific">Acanthoscelides obtectus</name>
    <name type="common">Bean weevil</name>
    <name type="synonym">Bruchus obtectus</name>
    <dbReference type="NCBI Taxonomy" id="200917"/>
    <lineage>
        <taxon>Eukaryota</taxon>
        <taxon>Metazoa</taxon>
        <taxon>Ecdysozoa</taxon>
        <taxon>Arthropoda</taxon>
        <taxon>Hexapoda</taxon>
        <taxon>Insecta</taxon>
        <taxon>Pterygota</taxon>
        <taxon>Neoptera</taxon>
        <taxon>Endopterygota</taxon>
        <taxon>Coleoptera</taxon>
        <taxon>Polyphaga</taxon>
        <taxon>Cucujiformia</taxon>
        <taxon>Chrysomeloidea</taxon>
        <taxon>Chrysomelidae</taxon>
        <taxon>Bruchinae</taxon>
        <taxon>Bruchini</taxon>
        <taxon>Acanthoscelides</taxon>
    </lineage>
</organism>
<gene>
    <name evidence="1" type="ORF">ACAOBT_LOCUS15769</name>
</gene>
<evidence type="ECO:0000313" key="1">
    <source>
        <dbReference type="EMBL" id="CAH1983823.1"/>
    </source>
</evidence>
<sequence>MMTMTLRTLSASQGTSTVLLIMTKLHCVTIKLSPTLHMFQPTYANPLSTRRFLSDGYRMRSETSLKQRHVCNMSKPET</sequence>
<keyword evidence="2" id="KW-1185">Reference proteome</keyword>
<accession>A0A9P0KVU3</accession>
<dbReference type="EMBL" id="CAKOFQ010006946">
    <property type="protein sequence ID" value="CAH1983823.1"/>
    <property type="molecule type" value="Genomic_DNA"/>
</dbReference>
<protein>
    <submittedName>
        <fullName evidence="1">Uncharacterized protein</fullName>
    </submittedName>
</protein>
<reference evidence="1" key="1">
    <citation type="submission" date="2022-03" db="EMBL/GenBank/DDBJ databases">
        <authorList>
            <person name="Sayadi A."/>
        </authorList>
    </citation>
    <scope>NUCLEOTIDE SEQUENCE</scope>
</reference>
<dbReference type="AlphaFoldDB" id="A0A9P0KVU3"/>